<evidence type="ECO:0000256" key="4">
    <source>
        <dbReference type="ARBA" id="ARBA00022692"/>
    </source>
</evidence>
<keyword evidence="11" id="KW-1185">Reference proteome</keyword>
<organism evidence="10 11">
    <name type="scientific">Modicella reniformis</name>
    <dbReference type="NCBI Taxonomy" id="1440133"/>
    <lineage>
        <taxon>Eukaryota</taxon>
        <taxon>Fungi</taxon>
        <taxon>Fungi incertae sedis</taxon>
        <taxon>Mucoromycota</taxon>
        <taxon>Mortierellomycotina</taxon>
        <taxon>Mortierellomycetes</taxon>
        <taxon>Mortierellales</taxon>
        <taxon>Mortierellaceae</taxon>
        <taxon>Modicella</taxon>
    </lineage>
</organism>
<dbReference type="AlphaFoldDB" id="A0A9P6INU1"/>
<dbReference type="Proteomes" id="UP000749646">
    <property type="component" value="Unassembled WGS sequence"/>
</dbReference>
<proteinExistence type="predicted"/>
<dbReference type="Pfam" id="PF01741">
    <property type="entry name" value="MscL"/>
    <property type="match status" value="1"/>
</dbReference>
<evidence type="ECO:0000313" key="10">
    <source>
        <dbReference type="EMBL" id="KAF9942188.1"/>
    </source>
</evidence>
<dbReference type="Gene3D" id="1.10.1200.120">
    <property type="entry name" value="Large-conductance mechanosensitive channel, MscL, domain 1"/>
    <property type="match status" value="1"/>
</dbReference>
<keyword evidence="7 9" id="KW-0472">Membrane</keyword>
<dbReference type="InterPro" id="IPR001185">
    <property type="entry name" value="MS_channel"/>
</dbReference>
<evidence type="ECO:0000256" key="8">
    <source>
        <dbReference type="ARBA" id="ARBA00023303"/>
    </source>
</evidence>
<keyword evidence="8" id="KW-0407">Ion channel</keyword>
<name>A0A9P6INU1_9FUNG</name>
<dbReference type="GO" id="GO:0000070">
    <property type="term" value="P:mitotic sister chromatid segregation"/>
    <property type="evidence" value="ECO:0007669"/>
    <property type="project" value="InterPro"/>
</dbReference>
<keyword evidence="5 9" id="KW-1133">Transmembrane helix</keyword>
<accession>A0A9P6INU1</accession>
<keyword evidence="6" id="KW-0406">Ion transport</keyword>
<dbReference type="EMBL" id="JAAAHW010009371">
    <property type="protein sequence ID" value="KAF9942188.1"/>
    <property type="molecule type" value="Genomic_DNA"/>
</dbReference>
<comment type="caution">
    <text evidence="10">The sequence shown here is derived from an EMBL/GenBank/DDBJ whole genome shotgun (WGS) entry which is preliminary data.</text>
</comment>
<evidence type="ECO:0000313" key="11">
    <source>
        <dbReference type="Proteomes" id="UP000749646"/>
    </source>
</evidence>
<dbReference type="InterPro" id="IPR037673">
    <property type="entry name" value="MSC/AndL"/>
</dbReference>
<evidence type="ECO:0000256" key="7">
    <source>
        <dbReference type="ARBA" id="ARBA00023136"/>
    </source>
</evidence>
<evidence type="ECO:0000256" key="9">
    <source>
        <dbReference type="SAM" id="Phobius"/>
    </source>
</evidence>
<keyword evidence="3" id="KW-1003">Cell membrane</keyword>
<sequence length="388" mass="44096">MSRTEVRERIKGSNVWRAFVEFIQQGNIIDLGVGLVIGGAFSKVLTSFVDDILTPPLGLLISGSNLENWFIVIKAGKSGRRNYTTIGDAQVDGAVTENVGRFMQTAFNFLLVAITLFIIIFTITKLRACRHKRRMRRQGLSEDSTPPPKTQPCQWCGSTVPINALKCMFCTSFLHEKVPEELLNKQPQTALLNMEFPKINVSSKADIQFITEIWRKILYDTLEQHGRDGDPRLMEHVQRLLDQWLENMIKMASSNIDINGIPYEEAIRDEEFEPLDESLGRKLQIRLLQVEELTLEVAERRKRVPEQVKMLLDDAIKRQSSLADRIEFESEKDNSASDSTDHVEFERQDLVAQEYASSMGLLNNLRKTASSNITRLEGAQAVVDEILP</sequence>
<dbReference type="NCBIfam" id="TIGR00220">
    <property type="entry name" value="mscL"/>
    <property type="match status" value="1"/>
</dbReference>
<keyword evidence="4 9" id="KW-0812">Transmembrane</keyword>
<evidence type="ECO:0000256" key="3">
    <source>
        <dbReference type="ARBA" id="ARBA00022475"/>
    </source>
</evidence>
<feature type="transmembrane region" description="Helical" evidence="9">
    <location>
        <begin position="106"/>
        <end position="128"/>
    </location>
</feature>
<dbReference type="GO" id="GO:0008381">
    <property type="term" value="F:mechanosensitive monoatomic ion channel activity"/>
    <property type="evidence" value="ECO:0007669"/>
    <property type="project" value="InterPro"/>
</dbReference>
<dbReference type="InterPro" id="IPR013950">
    <property type="entry name" value="Mis14/Nsl1"/>
</dbReference>
<dbReference type="InterPro" id="IPR036019">
    <property type="entry name" value="MscL_channel"/>
</dbReference>
<dbReference type="PANTHER" id="PTHR30266">
    <property type="entry name" value="MECHANOSENSITIVE CHANNEL MSCL"/>
    <property type="match status" value="1"/>
</dbReference>
<dbReference type="Pfam" id="PF08641">
    <property type="entry name" value="Mis14"/>
    <property type="match status" value="1"/>
</dbReference>
<dbReference type="PANTHER" id="PTHR30266:SF2">
    <property type="entry name" value="LARGE-CONDUCTANCE MECHANOSENSITIVE CHANNEL"/>
    <property type="match status" value="1"/>
</dbReference>
<keyword evidence="2" id="KW-0813">Transport</keyword>
<evidence type="ECO:0008006" key="12">
    <source>
        <dbReference type="Google" id="ProtNLM"/>
    </source>
</evidence>
<protein>
    <recommendedName>
        <fullName evidence="12">Large-conductance mechanosensitive channel</fullName>
    </recommendedName>
</protein>
<comment type="subcellular location">
    <subcellularLocation>
        <location evidence="1">Membrane</location>
        <topology evidence="1">Multi-pass membrane protein</topology>
    </subcellularLocation>
</comment>
<dbReference type="GO" id="GO:0016020">
    <property type="term" value="C:membrane"/>
    <property type="evidence" value="ECO:0007669"/>
    <property type="project" value="UniProtKB-SubCell"/>
</dbReference>
<dbReference type="GO" id="GO:0000776">
    <property type="term" value="C:kinetochore"/>
    <property type="evidence" value="ECO:0007669"/>
    <property type="project" value="InterPro"/>
</dbReference>
<evidence type="ECO:0000256" key="6">
    <source>
        <dbReference type="ARBA" id="ARBA00023065"/>
    </source>
</evidence>
<gene>
    <name evidence="10" type="ORF">BGZ65_008274</name>
</gene>
<reference evidence="10" key="1">
    <citation type="journal article" date="2020" name="Fungal Divers.">
        <title>Resolving the Mortierellaceae phylogeny through synthesis of multi-gene phylogenetics and phylogenomics.</title>
        <authorList>
            <person name="Vandepol N."/>
            <person name="Liber J."/>
            <person name="Desiro A."/>
            <person name="Na H."/>
            <person name="Kennedy M."/>
            <person name="Barry K."/>
            <person name="Grigoriev I.V."/>
            <person name="Miller A.N."/>
            <person name="O'Donnell K."/>
            <person name="Stajich J.E."/>
            <person name="Bonito G."/>
        </authorList>
    </citation>
    <scope>NUCLEOTIDE SEQUENCE</scope>
    <source>
        <strain evidence="10">MES-2147</strain>
    </source>
</reference>
<evidence type="ECO:0000256" key="1">
    <source>
        <dbReference type="ARBA" id="ARBA00004141"/>
    </source>
</evidence>
<evidence type="ECO:0000256" key="2">
    <source>
        <dbReference type="ARBA" id="ARBA00022448"/>
    </source>
</evidence>
<dbReference type="OrthoDB" id="2135762at2759"/>
<evidence type="ECO:0000256" key="5">
    <source>
        <dbReference type="ARBA" id="ARBA00022989"/>
    </source>
</evidence>
<dbReference type="SUPFAM" id="SSF81330">
    <property type="entry name" value="Gated mechanosensitive channel"/>
    <property type="match status" value="1"/>
</dbReference>